<feature type="compositionally biased region" description="Polar residues" evidence="1">
    <location>
        <begin position="613"/>
        <end position="625"/>
    </location>
</feature>
<proteinExistence type="predicted"/>
<protein>
    <recommendedName>
        <fullName evidence="5">Transmembrane protein</fullName>
    </recommendedName>
</protein>
<organism evidence="3 4">
    <name type="scientific">Aphanomyces euteiches</name>
    <dbReference type="NCBI Taxonomy" id="100861"/>
    <lineage>
        <taxon>Eukaryota</taxon>
        <taxon>Sar</taxon>
        <taxon>Stramenopiles</taxon>
        <taxon>Oomycota</taxon>
        <taxon>Saprolegniomycetes</taxon>
        <taxon>Saprolegniales</taxon>
        <taxon>Verrucalvaceae</taxon>
        <taxon>Aphanomyces</taxon>
    </lineage>
</organism>
<keyword evidence="2" id="KW-1133">Transmembrane helix</keyword>
<feature type="region of interest" description="Disordered" evidence="1">
    <location>
        <begin position="605"/>
        <end position="626"/>
    </location>
</feature>
<evidence type="ECO:0000313" key="3">
    <source>
        <dbReference type="EMBL" id="KAF0723477.1"/>
    </source>
</evidence>
<evidence type="ECO:0000313" key="4">
    <source>
        <dbReference type="Proteomes" id="UP000481153"/>
    </source>
</evidence>
<comment type="caution">
    <text evidence="3">The sequence shown here is derived from an EMBL/GenBank/DDBJ whole genome shotgun (WGS) entry which is preliminary data.</text>
</comment>
<evidence type="ECO:0008006" key="5">
    <source>
        <dbReference type="Google" id="ProtNLM"/>
    </source>
</evidence>
<feature type="transmembrane region" description="Helical" evidence="2">
    <location>
        <begin position="440"/>
        <end position="462"/>
    </location>
</feature>
<reference evidence="3 4" key="1">
    <citation type="submission" date="2019-07" db="EMBL/GenBank/DDBJ databases">
        <title>Genomics analysis of Aphanomyces spp. identifies a new class of oomycete effector associated with host adaptation.</title>
        <authorList>
            <person name="Gaulin E."/>
        </authorList>
    </citation>
    <scope>NUCLEOTIDE SEQUENCE [LARGE SCALE GENOMIC DNA]</scope>
    <source>
        <strain evidence="3 4">ATCC 201684</strain>
    </source>
</reference>
<keyword evidence="2" id="KW-0812">Transmembrane</keyword>
<evidence type="ECO:0000256" key="1">
    <source>
        <dbReference type="SAM" id="MobiDB-lite"/>
    </source>
</evidence>
<gene>
    <name evidence="3" type="ORF">Ae201684_017631</name>
</gene>
<dbReference type="Proteomes" id="UP000481153">
    <property type="component" value="Unassembled WGS sequence"/>
</dbReference>
<dbReference type="EMBL" id="VJMJ01000305">
    <property type="protein sequence ID" value="KAF0723477.1"/>
    <property type="molecule type" value="Genomic_DNA"/>
</dbReference>
<evidence type="ECO:0000256" key="2">
    <source>
        <dbReference type="SAM" id="Phobius"/>
    </source>
</evidence>
<name>A0A6G0W8K6_9STRA</name>
<keyword evidence="2" id="KW-0472">Membrane</keyword>
<dbReference type="AlphaFoldDB" id="A0A6G0W8K6"/>
<keyword evidence="4" id="KW-1185">Reference proteome</keyword>
<accession>A0A6G0W8K6</accession>
<sequence>MRTLAVSPSSRGLDHSKLGKSQTWWRFIHGQDKFAWYRFVRQLGNVPIRLAGFGCAVLLCVDVFGNNWELINYIGNGKKFLTPLLDVESIDEMEVEYAFPVGASPNQVSKIGRFMLDTTLTQILNRWSYYLSLGSFKILDSRNDNCRQMVATYPIPNASVNSTVRVGNVRDSITYIRGNTLSHWFSDTKTQPLAPPGSNDATLQAMNYVPARALTDMRLTVPLVVPPPGHVVQVNLTVYDFRAISFCTGCNPTTETGQDTCTISYSFNDTTTSLKILSSKAIIGADHDVGMIFERHWGPMASWLIRGLAVLISLAAYFASQKTVRWTESYDLSSAWKRLVHLVAPTLYRHPSYAFDYSYLCFNSDKFVLLYTVAVMLDEDISMVFSRTICKWYINTNTDMWIEFRLMALSFRWLWLNCLVVKLLKWLVNYVTQAHHTGSNVLLGWLTFSSVTWIYLGVAFLFQRNTFIDYGNSVRMELSSTTQNLDGISVNFFDSWYIRAAGSLLVGILASLVAILTMDHVLNRRWWRTMAKNSLGRQHMFNSTSILCEANTVFVPKPGYTNAVVDVKARALCTIQWFFSSHLVCFGLPEQPSVVRQIVATKLGKTPQHHGDTTATKSSINSRRMSNPVDATPVVASLVDETLQVSESPGDPASRELHLLVQDRDGHIRLHDADKRELQALAMEVKILRDSSFFLG</sequence>
<feature type="transmembrane region" description="Helical" evidence="2">
    <location>
        <begin position="496"/>
        <end position="518"/>
    </location>
</feature>
<dbReference type="VEuPathDB" id="FungiDB:AeMF1_005271"/>
<feature type="transmembrane region" description="Helical" evidence="2">
    <location>
        <begin position="410"/>
        <end position="428"/>
    </location>
</feature>